<evidence type="ECO:0000313" key="4">
    <source>
        <dbReference type="Proteomes" id="UP000645828"/>
    </source>
</evidence>
<dbReference type="Proteomes" id="UP000645828">
    <property type="component" value="Unassembled WGS sequence"/>
</dbReference>
<reference evidence="3" key="1">
    <citation type="submission" date="2020-12" db="EMBL/GenBank/DDBJ databases">
        <authorList>
            <consortium name="Molecular Ecology Group"/>
        </authorList>
    </citation>
    <scope>NUCLEOTIDE SEQUENCE</scope>
    <source>
        <strain evidence="3">TBG_1078</strain>
    </source>
</reference>
<keyword evidence="2" id="KW-0732">Signal</keyword>
<feature type="chain" id="PRO_5032369844" evidence="2">
    <location>
        <begin position="20"/>
        <end position="106"/>
    </location>
</feature>
<dbReference type="AlphaFoldDB" id="A0A811Y9D1"/>
<organism evidence="3 4">
    <name type="scientific">Nyctereutes procyonoides</name>
    <name type="common">Raccoon dog</name>
    <name type="synonym">Canis procyonoides</name>
    <dbReference type="NCBI Taxonomy" id="34880"/>
    <lineage>
        <taxon>Eukaryota</taxon>
        <taxon>Metazoa</taxon>
        <taxon>Chordata</taxon>
        <taxon>Craniata</taxon>
        <taxon>Vertebrata</taxon>
        <taxon>Euteleostomi</taxon>
        <taxon>Mammalia</taxon>
        <taxon>Eutheria</taxon>
        <taxon>Laurasiatheria</taxon>
        <taxon>Carnivora</taxon>
        <taxon>Caniformia</taxon>
        <taxon>Canidae</taxon>
        <taxon>Nyctereutes</taxon>
    </lineage>
</organism>
<dbReference type="PANTHER" id="PTHR23267">
    <property type="entry name" value="IMMUNOGLOBULIN LIGHT CHAIN"/>
    <property type="match status" value="1"/>
</dbReference>
<evidence type="ECO:0000256" key="2">
    <source>
        <dbReference type="SAM" id="SignalP"/>
    </source>
</evidence>
<proteinExistence type="predicted"/>
<dbReference type="InterPro" id="IPR050150">
    <property type="entry name" value="IgV_Light_Chain"/>
</dbReference>
<dbReference type="InterPro" id="IPR036179">
    <property type="entry name" value="Ig-like_dom_sf"/>
</dbReference>
<sequence>MAWTAVLFVLLCHCTGSLSQPVLTQPPSLSESLGTTARLTSILSSQFGFDSYVINCFQQNPGSPPQYHLYYYLDSSTQLVSEVPSCFSGSKDKAMPTPSRPISGWV</sequence>
<accession>A0A811Y9D1</accession>
<dbReference type="EMBL" id="CAJHUB010000672">
    <property type="protein sequence ID" value="CAD7674180.1"/>
    <property type="molecule type" value="Genomic_DNA"/>
</dbReference>
<keyword evidence="4" id="KW-1185">Reference proteome</keyword>
<protein>
    <submittedName>
        <fullName evidence="3">(raccoon dog) hypothetical protein</fullName>
    </submittedName>
</protein>
<gene>
    <name evidence="3" type="ORF">NYPRO_LOCUS6975</name>
</gene>
<name>A0A811Y9D1_NYCPR</name>
<dbReference type="SUPFAM" id="SSF48726">
    <property type="entry name" value="Immunoglobulin"/>
    <property type="match status" value="1"/>
</dbReference>
<feature type="signal peptide" evidence="2">
    <location>
        <begin position="1"/>
        <end position="19"/>
    </location>
</feature>
<evidence type="ECO:0000256" key="1">
    <source>
        <dbReference type="SAM" id="MobiDB-lite"/>
    </source>
</evidence>
<comment type="caution">
    <text evidence="3">The sequence shown here is derived from an EMBL/GenBank/DDBJ whole genome shotgun (WGS) entry which is preliminary data.</text>
</comment>
<dbReference type="Gene3D" id="2.60.40.10">
    <property type="entry name" value="Immunoglobulins"/>
    <property type="match status" value="1"/>
</dbReference>
<feature type="region of interest" description="Disordered" evidence="1">
    <location>
        <begin position="87"/>
        <end position="106"/>
    </location>
</feature>
<evidence type="ECO:0000313" key="3">
    <source>
        <dbReference type="EMBL" id="CAD7674180.1"/>
    </source>
</evidence>
<dbReference type="InterPro" id="IPR013783">
    <property type="entry name" value="Ig-like_fold"/>
</dbReference>